<evidence type="ECO:0000256" key="2">
    <source>
        <dbReference type="SAM" id="Phobius"/>
    </source>
</evidence>
<keyword evidence="2" id="KW-0472">Membrane</keyword>
<reference evidence="3 4" key="2">
    <citation type="journal article" date="2016" name="Infect. Immun.">
        <title>Helicobacter saguini, a Novel Helicobacter Isolated from Cotton-Top Tamarins with Ulcerative Colitis, Has Proinflammatory Properties and Induces Typhlocolitis and Dysplasia in Gnotobiotic IL-10-/- Mice.</title>
        <authorList>
            <person name="Shen Z."/>
            <person name="Mannion A."/>
            <person name="Whary M.T."/>
            <person name="Muthupalani S."/>
            <person name="Sheh A."/>
            <person name="Feng Y."/>
            <person name="Gong G."/>
            <person name="Vandamme P."/>
            <person name="Holcombe H.R."/>
            <person name="Paster B.J."/>
            <person name="Fox J.G."/>
        </authorList>
    </citation>
    <scope>NUCLEOTIDE SEQUENCE [LARGE SCALE GENOMIC DNA]</scope>
    <source>
        <strain evidence="3 4">MIT 97-6194</strain>
    </source>
</reference>
<dbReference type="RefSeq" id="WP_138127285.1">
    <property type="nucleotide sequence ID" value="NZ_JRMP02000009.1"/>
</dbReference>
<feature type="region of interest" description="Disordered" evidence="1">
    <location>
        <begin position="58"/>
        <end position="78"/>
    </location>
</feature>
<dbReference type="EMBL" id="JRMP02000009">
    <property type="protein sequence ID" value="TLD94178.1"/>
    <property type="molecule type" value="Genomic_DNA"/>
</dbReference>
<gene>
    <name evidence="3" type="ORF">LS64_006655</name>
</gene>
<reference evidence="3 4" key="1">
    <citation type="journal article" date="2014" name="Genome Announc.">
        <title>Draft genome sequences of eight enterohepatic helicobacter species isolated from both laboratory and wild rodents.</title>
        <authorList>
            <person name="Sheh A."/>
            <person name="Shen Z."/>
            <person name="Fox J.G."/>
        </authorList>
    </citation>
    <scope>NUCLEOTIDE SEQUENCE [LARGE SCALE GENOMIC DNA]</scope>
    <source>
        <strain evidence="3 4">MIT 97-6194</strain>
    </source>
</reference>
<feature type="transmembrane region" description="Helical" evidence="2">
    <location>
        <begin position="185"/>
        <end position="207"/>
    </location>
</feature>
<sequence>MGFILNVLVGVVCFIVIFFIGRFNLETAFLFALFVAVFAFKKMDSKVIEFGVLDSNNSKDSNSVKDSNAGLESSGVKSSKDSNFLSILYQCVIATFCSSIINTNEWQKFVVLSILALVFIRIYDYFKPSFIGRFYDFNKFQNSQVFVGKNSKEFIESNLQDSKNIESKTDSNIQNKKTTLLTNAAFYRILSAILNGILSAISALIVLKLLQNFGLDKYISTFLV</sequence>
<evidence type="ECO:0000313" key="3">
    <source>
        <dbReference type="EMBL" id="TLD94178.1"/>
    </source>
</evidence>
<protein>
    <submittedName>
        <fullName evidence="3">Uncharacterized protein</fullName>
    </submittedName>
</protein>
<feature type="transmembrane region" description="Helical" evidence="2">
    <location>
        <begin position="7"/>
        <end position="40"/>
    </location>
</feature>
<accession>A0A4U8T484</accession>
<name>A0A4U8T484_9HELI</name>
<dbReference type="Proteomes" id="UP000029714">
    <property type="component" value="Unassembled WGS sequence"/>
</dbReference>
<evidence type="ECO:0000256" key="1">
    <source>
        <dbReference type="SAM" id="MobiDB-lite"/>
    </source>
</evidence>
<keyword evidence="2" id="KW-0812">Transmembrane</keyword>
<keyword evidence="2" id="KW-1133">Transmembrane helix</keyword>
<dbReference type="AlphaFoldDB" id="A0A4U8T484"/>
<proteinExistence type="predicted"/>
<feature type="compositionally biased region" description="Low complexity" evidence="1">
    <location>
        <begin position="58"/>
        <end position="68"/>
    </location>
</feature>
<dbReference type="OrthoDB" id="5328909at2"/>
<organism evidence="3 4">
    <name type="scientific">Helicobacter saguini</name>
    <dbReference type="NCBI Taxonomy" id="1548018"/>
    <lineage>
        <taxon>Bacteria</taxon>
        <taxon>Pseudomonadati</taxon>
        <taxon>Campylobacterota</taxon>
        <taxon>Epsilonproteobacteria</taxon>
        <taxon>Campylobacterales</taxon>
        <taxon>Helicobacteraceae</taxon>
        <taxon>Helicobacter</taxon>
    </lineage>
</organism>
<comment type="caution">
    <text evidence="3">The sequence shown here is derived from an EMBL/GenBank/DDBJ whole genome shotgun (WGS) entry which is preliminary data.</text>
</comment>
<evidence type="ECO:0000313" key="4">
    <source>
        <dbReference type="Proteomes" id="UP000029714"/>
    </source>
</evidence>
<keyword evidence="4" id="KW-1185">Reference proteome</keyword>